<keyword evidence="4" id="KW-1185">Reference proteome</keyword>
<feature type="coiled-coil region" evidence="1">
    <location>
        <begin position="43"/>
        <end position="80"/>
    </location>
</feature>
<dbReference type="PANTHER" id="PTHR34251">
    <property type="entry name" value="LEUCINE-, GLUTAMATE- AND LYSINE-RICH PROTEIN 1"/>
    <property type="match status" value="1"/>
</dbReference>
<organism evidence="3 4">
    <name type="scientific">Elysia chlorotica</name>
    <name type="common">Eastern emerald elysia</name>
    <name type="synonym">Sea slug</name>
    <dbReference type="NCBI Taxonomy" id="188477"/>
    <lineage>
        <taxon>Eukaryota</taxon>
        <taxon>Metazoa</taxon>
        <taxon>Spiralia</taxon>
        <taxon>Lophotrochozoa</taxon>
        <taxon>Mollusca</taxon>
        <taxon>Gastropoda</taxon>
        <taxon>Heterobranchia</taxon>
        <taxon>Euthyneura</taxon>
        <taxon>Panpulmonata</taxon>
        <taxon>Sacoglossa</taxon>
        <taxon>Placobranchoidea</taxon>
        <taxon>Plakobranchidae</taxon>
        <taxon>Elysia</taxon>
    </lineage>
</organism>
<dbReference type="STRING" id="188477.A0A433TGR5"/>
<dbReference type="InterPro" id="IPR038799">
    <property type="entry name" value="LEKR1"/>
</dbReference>
<dbReference type="EMBL" id="RQTK01000373">
    <property type="protein sequence ID" value="RUS80787.1"/>
    <property type="molecule type" value="Genomic_DNA"/>
</dbReference>
<accession>A0A433TGR5</accession>
<name>A0A433TGR5_ELYCH</name>
<comment type="caution">
    <text evidence="3">The sequence shown here is derived from an EMBL/GenBank/DDBJ whole genome shotgun (WGS) entry which is preliminary data.</text>
</comment>
<reference evidence="3 4" key="1">
    <citation type="submission" date="2019-01" db="EMBL/GenBank/DDBJ databases">
        <title>A draft genome assembly of the solar-powered sea slug Elysia chlorotica.</title>
        <authorList>
            <person name="Cai H."/>
            <person name="Li Q."/>
            <person name="Fang X."/>
            <person name="Li J."/>
            <person name="Curtis N.E."/>
            <person name="Altenburger A."/>
            <person name="Shibata T."/>
            <person name="Feng M."/>
            <person name="Maeda T."/>
            <person name="Schwartz J.A."/>
            <person name="Shigenobu S."/>
            <person name="Lundholm N."/>
            <person name="Nishiyama T."/>
            <person name="Yang H."/>
            <person name="Hasebe M."/>
            <person name="Li S."/>
            <person name="Pierce S.K."/>
            <person name="Wang J."/>
        </authorList>
    </citation>
    <scope>NUCLEOTIDE SEQUENCE [LARGE SCALE GENOMIC DNA]</scope>
    <source>
        <strain evidence="3">EC2010</strain>
        <tissue evidence="3">Whole organism of an adult</tissue>
    </source>
</reference>
<feature type="non-terminal residue" evidence="3">
    <location>
        <position position="1"/>
    </location>
</feature>
<proteinExistence type="predicted"/>
<evidence type="ECO:0000313" key="4">
    <source>
        <dbReference type="Proteomes" id="UP000271974"/>
    </source>
</evidence>
<evidence type="ECO:0000256" key="2">
    <source>
        <dbReference type="SAM" id="MobiDB-lite"/>
    </source>
</evidence>
<evidence type="ECO:0000256" key="1">
    <source>
        <dbReference type="SAM" id="Coils"/>
    </source>
</evidence>
<sequence length="458" mass="53155">RNLREMTLHYTPQHPLPEEIKKLARDDTVCKYCGVSYLIHNEIKVLEDKLAKLEKELATLRGQEQREALLKKENALLKDQRNDLQASLETEHNLGKFMKALREFSALSQVVRQQKQTLEQVRNQVTESREEILGCMNEAKKNVTQLAQAATNEHEELQSRVQCLDMEKLVLSQSNATLTSNLQAAEQKLAEKERELEAERDSIRKLEKYMQDSESLSESLKDAQKSLQNSQKELEVSQEKSKTYEKELEQIKVQLRSKTSEVKESGDKMNQLQKSHEVATQKELMIEAHQNRIEELRESFKNKMAEMDNWPQKLQAAVAAEKSRHQAEMKALEENLKHNFVLELQIEKDKYNELLKKFQTQEREKNNMRQSEQAQLEQKFRQEMEDLRRQVSESKARAQEREEELQAEIASLKKIINDLQNRLARLDSEGSGEATQLKVALAEVQQELLDAQAGTAGY</sequence>
<dbReference type="Proteomes" id="UP000271974">
    <property type="component" value="Unassembled WGS sequence"/>
</dbReference>
<protein>
    <recommendedName>
        <fullName evidence="5">Leucine-, glutamate- and lysine-rich protein 1</fullName>
    </recommendedName>
</protein>
<dbReference type="AlphaFoldDB" id="A0A433TGR5"/>
<dbReference type="PANTHER" id="PTHR34251:SF1">
    <property type="entry name" value="LEUCINE, GLUTAMATE AND LYSINE RICH 1"/>
    <property type="match status" value="1"/>
</dbReference>
<keyword evidence="1" id="KW-0175">Coiled coil</keyword>
<feature type="region of interest" description="Disordered" evidence="2">
    <location>
        <begin position="214"/>
        <end position="239"/>
    </location>
</feature>
<evidence type="ECO:0008006" key="5">
    <source>
        <dbReference type="Google" id="ProtNLM"/>
    </source>
</evidence>
<dbReference type="OrthoDB" id="10256467at2759"/>
<gene>
    <name evidence="3" type="ORF">EGW08_011457</name>
</gene>
<evidence type="ECO:0000313" key="3">
    <source>
        <dbReference type="EMBL" id="RUS80787.1"/>
    </source>
</evidence>